<dbReference type="OMA" id="TLWKNNM"/>
<keyword evidence="2" id="KW-0813">Transport</keyword>
<dbReference type="Pfam" id="PF11715">
    <property type="entry name" value="Beta-prop_Nup120_160"/>
    <property type="match status" value="1"/>
</dbReference>
<dbReference type="EMBL" id="KK852442">
    <property type="protein sequence ID" value="KDR23845.1"/>
    <property type="molecule type" value="Genomic_DNA"/>
</dbReference>
<dbReference type="OrthoDB" id="67716at2759"/>
<evidence type="ECO:0000256" key="3">
    <source>
        <dbReference type="ARBA" id="ARBA00023242"/>
    </source>
</evidence>
<gene>
    <name evidence="8" type="ORF">L798_11036</name>
</gene>
<dbReference type="PANTHER" id="PTHR21286:SF0">
    <property type="entry name" value="NUCLEAR PORE COMPLEX PROTEIN NUP160"/>
    <property type="match status" value="1"/>
</dbReference>
<evidence type="ECO:0000259" key="5">
    <source>
        <dbReference type="Pfam" id="PF23345"/>
    </source>
</evidence>
<dbReference type="GO" id="GO:0017056">
    <property type="term" value="F:structural constituent of nuclear pore"/>
    <property type="evidence" value="ECO:0007669"/>
    <property type="project" value="TreeGrafter"/>
</dbReference>
<dbReference type="Proteomes" id="UP000027135">
    <property type="component" value="Unassembled WGS sequence"/>
</dbReference>
<dbReference type="Pfam" id="PF23347">
    <property type="entry name" value="TPR_Nup160_C"/>
    <property type="match status" value="1"/>
</dbReference>
<protein>
    <submittedName>
        <fullName evidence="8">Nuclear pore complex protein Nup160-like protein</fullName>
    </submittedName>
</protein>
<name>A0A067RSR0_ZOONE</name>
<evidence type="ECO:0000256" key="1">
    <source>
        <dbReference type="ARBA" id="ARBA00004123"/>
    </source>
</evidence>
<accession>A0A067RSR0</accession>
<comment type="subcellular location">
    <subcellularLocation>
        <location evidence="1">Nucleus</location>
    </subcellularLocation>
</comment>
<dbReference type="GO" id="GO:0005643">
    <property type="term" value="C:nuclear pore"/>
    <property type="evidence" value="ECO:0007669"/>
    <property type="project" value="UniProtKB-ARBA"/>
</dbReference>
<feature type="domain" description="Nucleoporin Nup120/160 beta-propeller" evidence="4">
    <location>
        <begin position="60"/>
        <end position="533"/>
    </location>
</feature>
<evidence type="ECO:0000256" key="2">
    <source>
        <dbReference type="ARBA" id="ARBA00022448"/>
    </source>
</evidence>
<dbReference type="STRING" id="136037.A0A067RSR0"/>
<dbReference type="InterPro" id="IPR021717">
    <property type="entry name" value="Nucleoporin_Nup160"/>
</dbReference>
<organism evidence="8 9">
    <name type="scientific">Zootermopsis nevadensis</name>
    <name type="common">Dampwood termite</name>
    <dbReference type="NCBI Taxonomy" id="136037"/>
    <lineage>
        <taxon>Eukaryota</taxon>
        <taxon>Metazoa</taxon>
        <taxon>Ecdysozoa</taxon>
        <taxon>Arthropoda</taxon>
        <taxon>Hexapoda</taxon>
        <taxon>Insecta</taxon>
        <taxon>Pterygota</taxon>
        <taxon>Neoptera</taxon>
        <taxon>Polyneoptera</taxon>
        <taxon>Dictyoptera</taxon>
        <taxon>Blattodea</taxon>
        <taxon>Blattoidea</taxon>
        <taxon>Termitoidae</taxon>
        <taxon>Termopsidae</taxon>
        <taxon>Zootermopsis</taxon>
    </lineage>
</organism>
<dbReference type="InParanoid" id="A0A067RSR0"/>
<keyword evidence="9" id="KW-1185">Reference proteome</keyword>
<dbReference type="PANTHER" id="PTHR21286">
    <property type="entry name" value="NUCLEAR PORE COMPLEX PROTEIN NUP160"/>
    <property type="match status" value="1"/>
</dbReference>
<evidence type="ECO:0000259" key="6">
    <source>
        <dbReference type="Pfam" id="PF23347"/>
    </source>
</evidence>
<dbReference type="Pfam" id="PF23354">
    <property type="entry name" value="TPR_NUP160_120_M"/>
    <property type="match status" value="1"/>
</dbReference>
<evidence type="ECO:0000313" key="8">
    <source>
        <dbReference type="EMBL" id="KDR23845.1"/>
    </source>
</evidence>
<dbReference type="InterPro" id="IPR056536">
    <property type="entry name" value="TPR_NUP160_C"/>
</dbReference>
<feature type="domain" description="NUP160 C-terminal TPR" evidence="6">
    <location>
        <begin position="1155"/>
        <end position="1405"/>
    </location>
</feature>
<evidence type="ECO:0000259" key="4">
    <source>
        <dbReference type="Pfam" id="PF11715"/>
    </source>
</evidence>
<evidence type="ECO:0000313" key="9">
    <source>
        <dbReference type="Proteomes" id="UP000027135"/>
    </source>
</evidence>
<proteinExistence type="predicted"/>
<dbReference type="FunCoup" id="A0A067RSR0">
    <property type="interactions" value="1490"/>
</dbReference>
<evidence type="ECO:0000259" key="7">
    <source>
        <dbReference type="Pfam" id="PF23354"/>
    </source>
</evidence>
<dbReference type="eggNOG" id="KOG4521">
    <property type="taxonomic scope" value="Eukaryota"/>
</dbReference>
<keyword evidence="3" id="KW-0539">Nucleus</keyword>
<feature type="domain" description="NUP160 middle TPR" evidence="7">
    <location>
        <begin position="841"/>
        <end position="1107"/>
    </location>
</feature>
<sequence>MGDFPLGFREVIPDQTLPEKWKELTLNTGGTQSTLQDIKVPERAGGYCYKDSTKHYTRNRFIYWRICHDVLELVEHSLDVNLVGNNIRCKFQDTPVLEGLTIHETYNSIVVLVATVSSVHRLSFPHPDKIHKQEHLFAHHTDSSIMSIFAEASASAAKDPRTFHVINNTVASTPLPHTSASWLSVNEEALFALAYSTGPILLVRMDPLSGMVSVNELKQETMVPRFLSGIAGALRGRASDSDMAVSMVLHSVGLETYLFSLSRDGNLRMWSCSRAQCIMVTDALNNVAEKGRNLTQGTQSHVLRKAVGSDNQLYLGVFLCFASESQVCVLKPVSELGVFKLIRQCTVYAPDNDLVDFALGRGQLWAVWRTAQGDAAVSCAHLDSSSPEWQPAILEQPPERDYVVTDVGTDPRQAYVSYIFHPGQFPLTVIAKALGIFRRSSLLSDTAVSVGVLKERVCVAVEAEIQSEVQDYELNDDDYLEVANRCWLRFYSCCVQYHQAGARPVGLVLLDQSGVLLVKKQQISLFRPMDSLEHLLLAGPDQCVPQQFRSTPFLSEDTDTCADLLHVLSVLVSLENRLPDEVKAAFERELYQLKIPDQIIADMARELMSGDDIVLNQQFMSSLRKKLEYVKDIYPAMLMLIEALTLDIGQPKELVLDDVSPEASRLILSISHLFSSHLGISTIAQSLHQIAVVRFSICRNLLLLQQLLLECHQKLSYSMDSAGVDTIRSVLLPRAVVLTQAYYVVMWVSETPATATFASTIFSSSLQRMAVLKLNEATGGSMVIPCHSQHRTLTLLELFVQSSGSVHAHSLLSQLQIDEELLPVWHTSMLAYITLIGQLVWPVCRHFVFPEFLLASCQHLLIQEYVRLLHGWCEWNNCSRKFLLGSALLDMGEPYKAYDLLVQAAKGITTDDFMATKLVPSAGTLSEQRLLVLYYLKVIKMFEQQRCSDCVINMASTAISVALPDDPDLPTLHSVVFCHHLKLGHHQEAYHSLIANPDAARRKDCLRQLVVTLFERQRLDTLADFPYQGMYEDLERIVESRARSLDLLSSNYYNFLYSFHMKKGNLRKAATMMYEQGVRLGQETTGDSESLHQQAKCYLACLNALRLVDPRYAWIVKPVPHAETVNEPSEMSPKRHADGEEVLQRNVKCQVQVLELRDIQKEFELVNARLRLMKHSPELCSSIGTRLNAAELVAVLTSVGMYQVALKLCQLFSLPHSGVFEGLAAACVKLKAETSGAWDWLVENDFSELGIGEATAVSLAWRLLETLLNKYESPRQSTLHKAVATRLLGLGAFLPHWLVTSYKLRNPAELLRVLLSAGRLVEATELAKEYIWAVLGRGKEYFRLENSLLATAPPTWLPFQTLDLLLLELEESSEQDGEYKQLHAELKDLVEYYLQIATRTSQDKVLLLTAVK</sequence>
<dbReference type="Pfam" id="PF23345">
    <property type="entry name" value="NUP160_helical"/>
    <property type="match status" value="1"/>
</dbReference>
<dbReference type="InterPro" id="IPR056535">
    <property type="entry name" value="TPR_NUP160_M"/>
</dbReference>
<dbReference type="InterPro" id="IPR056547">
    <property type="entry name" value="NUP160_helical"/>
</dbReference>
<dbReference type="InterPro" id="IPR059141">
    <property type="entry name" value="Beta-prop_Nup120_160"/>
</dbReference>
<feature type="domain" description="NUP160 helical" evidence="5">
    <location>
        <begin position="557"/>
        <end position="799"/>
    </location>
</feature>
<reference evidence="8 9" key="1">
    <citation type="journal article" date="2014" name="Nat. Commun.">
        <title>Molecular traces of alternative social organization in a termite genome.</title>
        <authorList>
            <person name="Terrapon N."/>
            <person name="Li C."/>
            <person name="Robertson H.M."/>
            <person name="Ji L."/>
            <person name="Meng X."/>
            <person name="Booth W."/>
            <person name="Chen Z."/>
            <person name="Childers C.P."/>
            <person name="Glastad K.M."/>
            <person name="Gokhale K."/>
            <person name="Gowin J."/>
            <person name="Gronenberg W."/>
            <person name="Hermansen R.A."/>
            <person name="Hu H."/>
            <person name="Hunt B.G."/>
            <person name="Huylmans A.K."/>
            <person name="Khalil S.M."/>
            <person name="Mitchell R.D."/>
            <person name="Munoz-Torres M.C."/>
            <person name="Mustard J.A."/>
            <person name="Pan H."/>
            <person name="Reese J.T."/>
            <person name="Scharf M.E."/>
            <person name="Sun F."/>
            <person name="Vogel H."/>
            <person name="Xiao J."/>
            <person name="Yang W."/>
            <person name="Yang Z."/>
            <person name="Yang Z."/>
            <person name="Zhou J."/>
            <person name="Zhu J."/>
            <person name="Brent C.S."/>
            <person name="Elsik C.G."/>
            <person name="Goodisman M.A."/>
            <person name="Liberles D.A."/>
            <person name="Roe R.M."/>
            <person name="Vargo E.L."/>
            <person name="Vilcinskas A."/>
            <person name="Wang J."/>
            <person name="Bornberg-Bauer E."/>
            <person name="Korb J."/>
            <person name="Zhang G."/>
            <person name="Liebig J."/>
        </authorList>
    </citation>
    <scope>NUCLEOTIDE SEQUENCE [LARGE SCALE GENOMIC DNA]</scope>
    <source>
        <tissue evidence="8">Whole organism</tissue>
    </source>
</reference>